<dbReference type="AlphaFoldDB" id="A0A9P6JX78"/>
<gene>
    <name evidence="2" type="ORF">BGW38_010339</name>
</gene>
<keyword evidence="3" id="KW-1185">Reference proteome</keyword>
<evidence type="ECO:0000313" key="2">
    <source>
        <dbReference type="EMBL" id="KAF9536032.1"/>
    </source>
</evidence>
<organism evidence="2 3">
    <name type="scientific">Lunasporangiospora selenospora</name>
    <dbReference type="NCBI Taxonomy" id="979761"/>
    <lineage>
        <taxon>Eukaryota</taxon>
        <taxon>Fungi</taxon>
        <taxon>Fungi incertae sedis</taxon>
        <taxon>Mucoromycota</taxon>
        <taxon>Mortierellomycotina</taxon>
        <taxon>Mortierellomycetes</taxon>
        <taxon>Mortierellales</taxon>
        <taxon>Mortierellaceae</taxon>
        <taxon>Lunasporangiospora</taxon>
    </lineage>
</organism>
<reference evidence="2" key="1">
    <citation type="journal article" date="2020" name="Fungal Divers.">
        <title>Resolving the Mortierellaceae phylogeny through synthesis of multi-gene phylogenetics and phylogenomics.</title>
        <authorList>
            <person name="Vandepol N."/>
            <person name="Liber J."/>
            <person name="Desiro A."/>
            <person name="Na H."/>
            <person name="Kennedy M."/>
            <person name="Barry K."/>
            <person name="Grigoriev I.V."/>
            <person name="Miller A.N."/>
            <person name="O'Donnell K."/>
            <person name="Stajich J.E."/>
            <person name="Bonito G."/>
        </authorList>
    </citation>
    <scope>NUCLEOTIDE SEQUENCE</scope>
    <source>
        <strain evidence="2">KOD1015</strain>
    </source>
</reference>
<evidence type="ECO:0000256" key="1">
    <source>
        <dbReference type="SAM" id="MobiDB-lite"/>
    </source>
</evidence>
<sequence>MPMPVPANVPAFAPTPMPAHVPVPAFVPANIPTQAPAFIPAQVPVPASTVGPIRPRVTRRCHRGHPYPLSHVLRATARARRHDLRRSQAVRSAAQPPVAVLPACGRGHPS</sequence>
<comment type="caution">
    <text evidence="2">The sequence shown here is derived from an EMBL/GenBank/DDBJ whole genome shotgun (WGS) entry which is preliminary data.</text>
</comment>
<protein>
    <submittedName>
        <fullName evidence="2">Uncharacterized protein</fullName>
    </submittedName>
</protein>
<feature type="non-terminal residue" evidence="2">
    <location>
        <position position="110"/>
    </location>
</feature>
<name>A0A9P6JX78_9FUNG</name>
<accession>A0A9P6JX78</accession>
<feature type="region of interest" description="Disordered" evidence="1">
    <location>
        <begin position="86"/>
        <end position="110"/>
    </location>
</feature>
<proteinExistence type="predicted"/>
<dbReference type="Proteomes" id="UP000780801">
    <property type="component" value="Unassembled WGS sequence"/>
</dbReference>
<evidence type="ECO:0000313" key="3">
    <source>
        <dbReference type="Proteomes" id="UP000780801"/>
    </source>
</evidence>
<dbReference type="EMBL" id="JAABOA010008262">
    <property type="protein sequence ID" value="KAF9536032.1"/>
    <property type="molecule type" value="Genomic_DNA"/>
</dbReference>